<dbReference type="InterPro" id="IPR009656">
    <property type="entry name" value="PHB_depo_C"/>
</dbReference>
<proteinExistence type="predicted"/>
<sequence length="436" mass="48728">MLYTAYELGHTALTPFRAAAEISAQFWKSPFNPASNNWIGRTAAASLDLFESVTRRYGKPEWGFDSVEINGVDVPVTIEVVRRKAFGNLIHFRRDEAALAKANKADEAPVQPRVMIVAPMSGHYATLLRGTVLQMMLEHDVYITDWADARNVPLAAGRFDLNDFIDYLIDFMAVVGPKAHTMAVCQPGPPLLAAISHMSAHDDPNLPSTMTFMGSPIDARKSPTVTNLLAEEQPFEWFESNMIQTVPAPYAGFLRRVYPGFLQLMSFMSMNSERHVDAHYKYFENLVKGDGESTSKHETFYDEYLSVCDMTEEFYLQTIRDVFQEYRLPTGLLKHHGETVRPELITDVALMTVEGELDDISGIGQTQAAHDLCTGIPADDKIDYVQPGVGHYGVFNGSKWREQIQPKLAGFIKAHYDEAAEKEFLDSRASAAIAAE</sequence>
<dbReference type="PANTHER" id="PTHR36837:SF4">
    <property type="entry name" value="BLR0908 PROTEIN"/>
    <property type="match status" value="1"/>
</dbReference>
<name>A0A8J3A855_9PROT</name>
<dbReference type="InterPro" id="IPR029058">
    <property type="entry name" value="AB_hydrolase_fold"/>
</dbReference>
<dbReference type="PIRSF" id="PIRSF020818">
    <property type="entry name" value="PHB_depoly_PhaZ"/>
    <property type="match status" value="1"/>
</dbReference>
<reference evidence="2" key="1">
    <citation type="journal article" date="2014" name="Int. J. Syst. Evol. Microbiol.">
        <title>Complete genome sequence of Corynebacterium casei LMG S-19264T (=DSM 44701T), isolated from a smear-ripened cheese.</title>
        <authorList>
            <consortium name="US DOE Joint Genome Institute (JGI-PGF)"/>
            <person name="Walter F."/>
            <person name="Albersmeier A."/>
            <person name="Kalinowski J."/>
            <person name="Ruckert C."/>
        </authorList>
    </citation>
    <scope>NUCLEOTIDE SEQUENCE</scope>
    <source>
        <strain evidence="2">CGMCC 1.14984</strain>
    </source>
</reference>
<dbReference type="PANTHER" id="PTHR36837">
    <property type="entry name" value="POLY(3-HYDROXYALKANOATE) POLYMERASE SUBUNIT PHAC"/>
    <property type="match status" value="1"/>
</dbReference>
<reference evidence="3 5" key="2">
    <citation type="submission" date="2020-02" db="EMBL/GenBank/DDBJ databases">
        <title>Genome sequence of Parvularcula flava strain NH6-79.</title>
        <authorList>
            <person name="Abdul Karim M.H."/>
            <person name="Lam M.Q."/>
            <person name="Chen S.J."/>
            <person name="Yahya A."/>
            <person name="Shahir S."/>
            <person name="Shamsir M.S."/>
            <person name="Chong C.S."/>
        </authorList>
    </citation>
    <scope>NUCLEOTIDE SEQUENCE [LARGE SCALE GENOMIC DNA]</scope>
    <source>
        <strain evidence="3 5">NH6-79</strain>
    </source>
</reference>
<dbReference type="RefSeq" id="WP_155140169.1">
    <property type="nucleotide sequence ID" value="NZ_BMGZ01000002.1"/>
</dbReference>
<organism evidence="2 4">
    <name type="scientific">Aquisalinus luteolus</name>
    <dbReference type="NCBI Taxonomy" id="1566827"/>
    <lineage>
        <taxon>Bacteria</taxon>
        <taxon>Pseudomonadati</taxon>
        <taxon>Pseudomonadota</taxon>
        <taxon>Alphaproteobacteria</taxon>
        <taxon>Parvularculales</taxon>
        <taxon>Parvularculaceae</taxon>
        <taxon>Aquisalinus</taxon>
    </lineage>
</organism>
<dbReference type="InterPro" id="IPR051321">
    <property type="entry name" value="PHA/PHB_synthase"/>
</dbReference>
<dbReference type="Proteomes" id="UP000621856">
    <property type="component" value="Unassembled WGS sequence"/>
</dbReference>
<evidence type="ECO:0000259" key="1">
    <source>
        <dbReference type="Pfam" id="PF06850"/>
    </source>
</evidence>
<accession>A0A8J3A855</accession>
<dbReference type="EMBL" id="VCJR02000002">
    <property type="protein sequence ID" value="NHK28291.1"/>
    <property type="molecule type" value="Genomic_DNA"/>
</dbReference>
<dbReference type="InterPro" id="IPR010915">
    <property type="entry name" value="PHB_depoly_PhaZ"/>
</dbReference>
<gene>
    <name evidence="3" type="ORF">FF098_010275</name>
    <name evidence="2" type="ORF">GCM10011355_20690</name>
</gene>
<dbReference type="Proteomes" id="UP000818603">
    <property type="component" value="Unassembled WGS sequence"/>
</dbReference>
<evidence type="ECO:0000313" key="5">
    <source>
        <dbReference type="Proteomes" id="UP000818603"/>
    </source>
</evidence>
<dbReference type="NCBIfam" id="TIGR01849">
    <property type="entry name" value="PHB_depoly_PhaZ"/>
    <property type="match status" value="1"/>
</dbReference>
<dbReference type="AlphaFoldDB" id="A0A8J3A855"/>
<dbReference type="SUPFAM" id="SSF53474">
    <property type="entry name" value="alpha/beta-Hydrolases"/>
    <property type="match status" value="1"/>
</dbReference>
<dbReference type="Pfam" id="PF06850">
    <property type="entry name" value="PHB_depo_C"/>
    <property type="match status" value="1"/>
</dbReference>
<protein>
    <submittedName>
        <fullName evidence="2">Poly(3-hydroxyalkanoate) depolymerase</fullName>
    </submittedName>
    <submittedName>
        <fullName evidence="3">Polyhydroxyalkanoate depolymerase</fullName>
    </submittedName>
</protein>
<feature type="domain" description="PHB de-polymerase C-terminal" evidence="1">
    <location>
        <begin position="214"/>
        <end position="414"/>
    </location>
</feature>
<keyword evidence="5" id="KW-1185">Reference proteome</keyword>
<reference evidence="2" key="3">
    <citation type="submission" date="2020-09" db="EMBL/GenBank/DDBJ databases">
        <authorList>
            <person name="Sun Q."/>
            <person name="Zhou Y."/>
        </authorList>
    </citation>
    <scope>NUCLEOTIDE SEQUENCE</scope>
    <source>
        <strain evidence="2">CGMCC 1.14984</strain>
    </source>
</reference>
<evidence type="ECO:0000313" key="3">
    <source>
        <dbReference type="EMBL" id="NHK28291.1"/>
    </source>
</evidence>
<dbReference type="EMBL" id="BMGZ01000002">
    <property type="protein sequence ID" value="GGH98039.1"/>
    <property type="molecule type" value="Genomic_DNA"/>
</dbReference>
<comment type="caution">
    <text evidence="2">The sequence shown here is derived from an EMBL/GenBank/DDBJ whole genome shotgun (WGS) entry which is preliminary data.</text>
</comment>
<evidence type="ECO:0000313" key="4">
    <source>
        <dbReference type="Proteomes" id="UP000621856"/>
    </source>
</evidence>
<evidence type="ECO:0000313" key="2">
    <source>
        <dbReference type="EMBL" id="GGH98039.1"/>
    </source>
</evidence>